<keyword evidence="2" id="KW-0732">Signal</keyword>
<comment type="caution">
    <text evidence="3">The sequence shown here is derived from an EMBL/GenBank/DDBJ whole genome shotgun (WGS) entry which is preliminary data.</text>
</comment>
<dbReference type="AlphaFoldDB" id="A0A7W6G7X0"/>
<name>A0A7W6G7X0_9SPHN</name>
<dbReference type="Proteomes" id="UP000548867">
    <property type="component" value="Unassembled WGS sequence"/>
</dbReference>
<evidence type="ECO:0000313" key="3">
    <source>
        <dbReference type="EMBL" id="MBB3956818.1"/>
    </source>
</evidence>
<organism evidence="3 4">
    <name type="scientific">Novosphingobium sediminicola</name>
    <dbReference type="NCBI Taxonomy" id="563162"/>
    <lineage>
        <taxon>Bacteria</taxon>
        <taxon>Pseudomonadati</taxon>
        <taxon>Pseudomonadota</taxon>
        <taxon>Alphaproteobacteria</taxon>
        <taxon>Sphingomonadales</taxon>
        <taxon>Sphingomonadaceae</taxon>
        <taxon>Novosphingobium</taxon>
    </lineage>
</organism>
<sequence>MLKKAVAVTAALIVLATTQNAMAKDVRPSAVTLKPVAAASAETPAPARVRVAKRNDIFGVPGLSGLGLALSGVIVTAGIIVAASSGGSPS</sequence>
<proteinExistence type="predicted"/>
<feature type="signal peptide" evidence="2">
    <location>
        <begin position="1"/>
        <end position="23"/>
    </location>
</feature>
<feature type="chain" id="PRO_5031511854" evidence="2">
    <location>
        <begin position="24"/>
        <end position="90"/>
    </location>
</feature>
<keyword evidence="1" id="KW-1133">Transmembrane helix</keyword>
<keyword evidence="4" id="KW-1185">Reference proteome</keyword>
<evidence type="ECO:0000313" key="4">
    <source>
        <dbReference type="Proteomes" id="UP000548867"/>
    </source>
</evidence>
<keyword evidence="1" id="KW-0812">Transmembrane</keyword>
<protein>
    <submittedName>
        <fullName evidence="3">Uncharacterized protein</fullName>
    </submittedName>
</protein>
<dbReference type="EMBL" id="JACIDX010000016">
    <property type="protein sequence ID" value="MBB3956818.1"/>
    <property type="molecule type" value="Genomic_DNA"/>
</dbReference>
<evidence type="ECO:0000256" key="1">
    <source>
        <dbReference type="SAM" id="Phobius"/>
    </source>
</evidence>
<dbReference type="RefSeq" id="WP_183627658.1">
    <property type="nucleotide sequence ID" value="NZ_JACIDX010000016.1"/>
</dbReference>
<gene>
    <name evidence="3" type="ORF">GGR38_003784</name>
</gene>
<accession>A0A7W6G7X0</accession>
<evidence type="ECO:0000256" key="2">
    <source>
        <dbReference type="SAM" id="SignalP"/>
    </source>
</evidence>
<keyword evidence="1" id="KW-0472">Membrane</keyword>
<reference evidence="3 4" key="1">
    <citation type="submission" date="2020-08" db="EMBL/GenBank/DDBJ databases">
        <title>Genomic Encyclopedia of Type Strains, Phase IV (KMG-IV): sequencing the most valuable type-strain genomes for metagenomic binning, comparative biology and taxonomic classification.</title>
        <authorList>
            <person name="Goeker M."/>
        </authorList>
    </citation>
    <scope>NUCLEOTIDE SEQUENCE [LARGE SCALE GENOMIC DNA]</scope>
    <source>
        <strain evidence="3 4">DSM 27057</strain>
    </source>
</reference>
<feature type="transmembrane region" description="Helical" evidence="1">
    <location>
        <begin position="63"/>
        <end position="83"/>
    </location>
</feature>